<gene>
    <name evidence="5" type="ORF">POM88_021881</name>
</gene>
<dbReference type="Proteomes" id="UP001237642">
    <property type="component" value="Unassembled WGS sequence"/>
</dbReference>
<dbReference type="Pfam" id="PF05891">
    <property type="entry name" value="Methyltransf_PK"/>
    <property type="match status" value="1"/>
</dbReference>
<evidence type="ECO:0000256" key="1">
    <source>
        <dbReference type="ARBA" id="ARBA00022603"/>
    </source>
</evidence>
<keyword evidence="3" id="KW-0949">S-adenosyl-L-methionine</keyword>
<evidence type="ECO:0000256" key="2">
    <source>
        <dbReference type="ARBA" id="ARBA00022679"/>
    </source>
</evidence>
<keyword evidence="2" id="KW-0808">Transferase</keyword>
<comment type="caution">
    <text evidence="5">The sequence shown here is derived from an EMBL/GenBank/DDBJ whole genome shotgun (WGS) entry which is preliminary data.</text>
</comment>
<dbReference type="GO" id="GO:0005737">
    <property type="term" value="C:cytoplasm"/>
    <property type="evidence" value="ECO:0007669"/>
    <property type="project" value="TreeGrafter"/>
</dbReference>
<dbReference type="GO" id="GO:0008276">
    <property type="term" value="F:protein methyltransferase activity"/>
    <property type="evidence" value="ECO:0007669"/>
    <property type="project" value="UniProtKB-ARBA"/>
</dbReference>
<feature type="region of interest" description="Disordered" evidence="4">
    <location>
        <begin position="1"/>
        <end position="30"/>
    </location>
</feature>
<reference evidence="5" key="1">
    <citation type="submission" date="2023-02" db="EMBL/GenBank/DDBJ databases">
        <title>Genome of toxic invasive species Heracleum sosnowskyi carries increased number of genes despite the absence of recent whole-genome duplications.</title>
        <authorList>
            <person name="Schelkunov M."/>
            <person name="Shtratnikova V."/>
            <person name="Makarenko M."/>
            <person name="Klepikova A."/>
            <person name="Omelchenko D."/>
            <person name="Novikova G."/>
            <person name="Obukhova E."/>
            <person name="Bogdanov V."/>
            <person name="Penin A."/>
            <person name="Logacheva M."/>
        </authorList>
    </citation>
    <scope>NUCLEOTIDE SEQUENCE</scope>
    <source>
        <strain evidence="5">Hsosn_3</strain>
        <tissue evidence="5">Leaf</tissue>
    </source>
</reference>
<dbReference type="PANTHER" id="PTHR12753:SF0">
    <property type="entry name" value="ALPHA N-TERMINAL PROTEIN METHYLTRANSFERASE 1"/>
    <property type="match status" value="1"/>
</dbReference>
<keyword evidence="6" id="KW-1185">Reference proteome</keyword>
<evidence type="ECO:0000256" key="3">
    <source>
        <dbReference type="ARBA" id="ARBA00022691"/>
    </source>
</evidence>
<accession>A0AAD8IFR1</accession>
<keyword evidence="1" id="KW-0489">Methyltransferase</keyword>
<dbReference type="EMBL" id="JAUIZM010000005">
    <property type="protein sequence ID" value="KAK1384146.1"/>
    <property type="molecule type" value="Genomic_DNA"/>
</dbReference>
<evidence type="ECO:0000313" key="6">
    <source>
        <dbReference type="Proteomes" id="UP001237642"/>
    </source>
</evidence>
<reference evidence="5" key="2">
    <citation type="submission" date="2023-05" db="EMBL/GenBank/DDBJ databases">
        <authorList>
            <person name="Schelkunov M.I."/>
        </authorList>
    </citation>
    <scope>NUCLEOTIDE SEQUENCE</scope>
    <source>
        <strain evidence="5">Hsosn_3</strain>
        <tissue evidence="5">Leaf</tissue>
    </source>
</reference>
<name>A0AAD8IFR1_9APIA</name>
<organism evidence="5 6">
    <name type="scientific">Heracleum sosnowskyi</name>
    <dbReference type="NCBI Taxonomy" id="360622"/>
    <lineage>
        <taxon>Eukaryota</taxon>
        <taxon>Viridiplantae</taxon>
        <taxon>Streptophyta</taxon>
        <taxon>Embryophyta</taxon>
        <taxon>Tracheophyta</taxon>
        <taxon>Spermatophyta</taxon>
        <taxon>Magnoliopsida</taxon>
        <taxon>eudicotyledons</taxon>
        <taxon>Gunneridae</taxon>
        <taxon>Pentapetalae</taxon>
        <taxon>asterids</taxon>
        <taxon>campanulids</taxon>
        <taxon>Apiales</taxon>
        <taxon>Apiaceae</taxon>
        <taxon>Apioideae</taxon>
        <taxon>apioid superclade</taxon>
        <taxon>Tordylieae</taxon>
        <taxon>Tordyliinae</taxon>
        <taxon>Heracleum</taxon>
    </lineage>
</organism>
<dbReference type="PANTHER" id="PTHR12753">
    <property type="entry name" value="AD-003 - RELATED"/>
    <property type="match status" value="1"/>
</dbReference>
<proteinExistence type="predicted"/>
<feature type="compositionally biased region" description="Pro residues" evidence="4">
    <location>
        <begin position="1"/>
        <end position="11"/>
    </location>
</feature>
<dbReference type="InterPro" id="IPR008576">
    <property type="entry name" value="MeTrfase_NTM1"/>
</dbReference>
<sequence length="199" mass="22112">MINPDPSPDMPSDPDDHIEEEELYSRGRLGRKNVEDLDTFKYVSNGGVGTQGGRKGVYARRQLPNSFKEPEENEGLMRYFNEVDLLEHVSHFLDAARENLAPQNQMVSEAHKAANFYCVPLQFASFLALCDSVDVSGKIPSVPTISVISHKRVNIPYSVPASGTPYKSAFGTPKLSPAKVVTTMVVPQLLCMFTYILQF</sequence>
<evidence type="ECO:0000313" key="5">
    <source>
        <dbReference type="EMBL" id="KAK1384146.1"/>
    </source>
</evidence>
<protein>
    <submittedName>
        <fullName evidence="5">Uncharacterized protein</fullName>
    </submittedName>
</protein>
<feature type="compositionally biased region" description="Acidic residues" evidence="4">
    <location>
        <begin position="12"/>
        <end position="22"/>
    </location>
</feature>
<evidence type="ECO:0000256" key="4">
    <source>
        <dbReference type="SAM" id="MobiDB-lite"/>
    </source>
</evidence>
<dbReference type="GO" id="GO:0032259">
    <property type="term" value="P:methylation"/>
    <property type="evidence" value="ECO:0007669"/>
    <property type="project" value="UniProtKB-KW"/>
</dbReference>
<dbReference type="AlphaFoldDB" id="A0AAD8IFR1"/>